<dbReference type="GO" id="GO:0052621">
    <property type="term" value="F:diguanylate cyclase activity"/>
    <property type="evidence" value="ECO:0007669"/>
    <property type="project" value="UniProtKB-EC"/>
</dbReference>
<dbReference type="CDD" id="cd01949">
    <property type="entry name" value="GGDEF"/>
    <property type="match status" value="1"/>
</dbReference>
<feature type="transmembrane region" description="Helical" evidence="6">
    <location>
        <begin position="43"/>
        <end position="71"/>
    </location>
</feature>
<feature type="transmembrane region" description="Helical" evidence="6">
    <location>
        <begin position="272"/>
        <end position="292"/>
    </location>
</feature>
<dbReference type="InterPro" id="IPR007895">
    <property type="entry name" value="MASE1"/>
</dbReference>
<dbReference type="EMBL" id="MLJW01000197">
    <property type="protein sequence ID" value="OIQ93908.1"/>
    <property type="molecule type" value="Genomic_DNA"/>
</dbReference>
<comment type="caution">
    <text evidence="9">The sequence shown here is derived from an EMBL/GenBank/DDBJ whole genome shotgun (WGS) entry which is preliminary data.</text>
</comment>
<evidence type="ECO:0000259" key="7">
    <source>
        <dbReference type="PROSITE" id="PS50113"/>
    </source>
</evidence>
<dbReference type="InterPro" id="IPR043128">
    <property type="entry name" value="Rev_trsase/Diguanyl_cyclase"/>
</dbReference>
<gene>
    <name evidence="9" type="primary">ydaM_16</name>
    <name evidence="9" type="ORF">GALL_240960</name>
</gene>
<evidence type="ECO:0000313" key="9">
    <source>
        <dbReference type="EMBL" id="OIQ93908.1"/>
    </source>
</evidence>
<evidence type="ECO:0000256" key="2">
    <source>
        <dbReference type="ARBA" id="ARBA00022475"/>
    </source>
</evidence>
<dbReference type="NCBIfam" id="TIGR00254">
    <property type="entry name" value="GGDEF"/>
    <property type="match status" value="1"/>
</dbReference>
<dbReference type="Gene3D" id="3.30.450.20">
    <property type="entry name" value="PAS domain"/>
    <property type="match status" value="2"/>
</dbReference>
<dbReference type="Pfam" id="PF00990">
    <property type="entry name" value="GGDEF"/>
    <property type="match status" value="1"/>
</dbReference>
<dbReference type="GO" id="GO:0005886">
    <property type="term" value="C:plasma membrane"/>
    <property type="evidence" value="ECO:0007669"/>
    <property type="project" value="UniProtKB-SubCell"/>
</dbReference>
<dbReference type="SUPFAM" id="SSF55073">
    <property type="entry name" value="Nucleotide cyclase"/>
    <property type="match status" value="1"/>
</dbReference>
<feature type="domain" description="PAC" evidence="7">
    <location>
        <begin position="529"/>
        <end position="579"/>
    </location>
</feature>
<dbReference type="InterPro" id="IPR052155">
    <property type="entry name" value="Biofilm_reg_signaling"/>
</dbReference>
<accession>A0A1J5RPA2</accession>
<dbReference type="Pfam" id="PF00989">
    <property type="entry name" value="PAS"/>
    <property type="match status" value="1"/>
</dbReference>
<dbReference type="InterPro" id="IPR000160">
    <property type="entry name" value="GGDEF_dom"/>
</dbReference>
<dbReference type="InterPro" id="IPR029787">
    <property type="entry name" value="Nucleotide_cyclase"/>
</dbReference>
<dbReference type="GO" id="GO:0006355">
    <property type="term" value="P:regulation of DNA-templated transcription"/>
    <property type="evidence" value="ECO:0007669"/>
    <property type="project" value="InterPro"/>
</dbReference>
<feature type="transmembrane region" description="Helical" evidence="6">
    <location>
        <begin position="190"/>
        <end position="209"/>
    </location>
</feature>
<dbReference type="PROSITE" id="PS50113">
    <property type="entry name" value="PAC"/>
    <property type="match status" value="2"/>
</dbReference>
<dbReference type="InterPro" id="IPR013767">
    <property type="entry name" value="PAS_fold"/>
</dbReference>
<dbReference type="PROSITE" id="PS50887">
    <property type="entry name" value="GGDEF"/>
    <property type="match status" value="1"/>
</dbReference>
<evidence type="ECO:0000256" key="1">
    <source>
        <dbReference type="ARBA" id="ARBA00004651"/>
    </source>
</evidence>
<evidence type="ECO:0000256" key="4">
    <source>
        <dbReference type="ARBA" id="ARBA00022989"/>
    </source>
</evidence>
<feature type="domain" description="GGDEF" evidence="8">
    <location>
        <begin position="611"/>
        <end position="748"/>
    </location>
</feature>
<feature type="domain" description="PAC" evidence="7">
    <location>
        <begin position="403"/>
        <end position="456"/>
    </location>
</feature>
<comment type="subcellular location">
    <subcellularLocation>
        <location evidence="1">Cell membrane</location>
        <topology evidence="1">Multi-pass membrane protein</topology>
    </subcellularLocation>
</comment>
<dbReference type="SMART" id="SM00091">
    <property type="entry name" value="PAS"/>
    <property type="match status" value="2"/>
</dbReference>
<sequence>MASRPSASAGRLWRLPLLNAALAATYVLLAWGATRSDPSNAILWPSSAIAVFGVWVLGFMAAPGILLGAYIANAEVIGWPAQAALLIAVGNTASVLFAWWVLRRIRQPWRGLQDTGDTLAFILTLGLLGPAISASVGVISSLLAAPPRLHDIGMLEPMWLISDACSVLVYAPMLVLWWERRHERLPRPTAEFVILPLIALVGVAVLALSPPARQALPLGLASLALLPLLWGAMRLSMRLASLFMAVLFTLALVGAALGLGPMMVLPIDERASVLQLLGISLACTVLLASSLAQERSLALRQLREANTGLERAVERRTKAMVKSQRKLQEQLRFQDSLLGALPNPTAYSAANGRLELVNQAFTRLMERSRDALLGRRPAEVFEDSLLHTWTSMDRQLHAERRPLSQECRQVSSDGDATVWIVNKAQVTDPASQEPLGIVTSLQDITELKRLQEQLERDERGLRFLVEESPVPLVITRVHDSVQLFANRAADELFRADHTGRSGKLLRDLWVEPAQRRSVVEQVLREGVVRGLETQFLRYDGSPVWLLLSVTHTQYRGDEALVFAFKDITPTKEREHTLRALAYTDPLTGVANRRSFLARAAAALQEAKLQGKPLAVLALDIDHFKQINDVYGHPTGDRALRSFSQVCQQLARDDALLGRLGGDEFAIVLPRSDDGAAYDFAQRLRLAVQENATAEHAPLRLQLTTSIGIAHHPCEHLTECGLDDLLARADQALYRAKQRGRNRVELWTGHDHPGAA</sequence>
<keyword evidence="9" id="KW-0808">Transferase</keyword>
<dbReference type="InterPro" id="IPR001610">
    <property type="entry name" value="PAC"/>
</dbReference>
<feature type="transmembrane region" description="Helical" evidence="6">
    <location>
        <begin position="239"/>
        <end position="260"/>
    </location>
</feature>
<evidence type="ECO:0000256" key="5">
    <source>
        <dbReference type="ARBA" id="ARBA00023136"/>
    </source>
</evidence>
<dbReference type="PANTHER" id="PTHR44757">
    <property type="entry name" value="DIGUANYLATE CYCLASE DGCP"/>
    <property type="match status" value="1"/>
</dbReference>
<evidence type="ECO:0000259" key="8">
    <source>
        <dbReference type="PROSITE" id="PS50887"/>
    </source>
</evidence>
<keyword evidence="5 6" id="KW-0472">Membrane</keyword>
<protein>
    <submittedName>
        <fullName evidence="9">Putative diguanylate cyclase YdaM</fullName>
        <ecNumber evidence="9">2.7.7.65</ecNumber>
    </submittedName>
</protein>
<dbReference type="EC" id="2.7.7.65" evidence="9"/>
<feature type="transmembrane region" description="Helical" evidence="6">
    <location>
        <begin position="122"/>
        <end position="145"/>
    </location>
</feature>
<feature type="transmembrane region" description="Helical" evidence="6">
    <location>
        <begin position="157"/>
        <end position="178"/>
    </location>
</feature>
<name>A0A1J5RPA2_9ZZZZ</name>
<evidence type="ECO:0000256" key="6">
    <source>
        <dbReference type="SAM" id="Phobius"/>
    </source>
</evidence>
<dbReference type="InterPro" id="IPR000700">
    <property type="entry name" value="PAS-assoc_C"/>
</dbReference>
<dbReference type="InterPro" id="IPR013656">
    <property type="entry name" value="PAS_4"/>
</dbReference>
<proteinExistence type="predicted"/>
<keyword evidence="2" id="KW-1003">Cell membrane</keyword>
<dbReference type="AlphaFoldDB" id="A0A1J5RPA2"/>
<evidence type="ECO:0000256" key="3">
    <source>
        <dbReference type="ARBA" id="ARBA00022692"/>
    </source>
</evidence>
<reference evidence="9" key="1">
    <citation type="submission" date="2016-10" db="EMBL/GenBank/DDBJ databases">
        <title>Sequence of Gallionella enrichment culture.</title>
        <authorList>
            <person name="Poehlein A."/>
            <person name="Muehling M."/>
            <person name="Daniel R."/>
        </authorList>
    </citation>
    <scope>NUCLEOTIDE SEQUENCE</scope>
</reference>
<dbReference type="FunFam" id="3.30.70.270:FF:000001">
    <property type="entry name" value="Diguanylate cyclase domain protein"/>
    <property type="match status" value="1"/>
</dbReference>
<dbReference type="NCBIfam" id="TIGR00229">
    <property type="entry name" value="sensory_box"/>
    <property type="match status" value="2"/>
</dbReference>
<dbReference type="SMART" id="SM00267">
    <property type="entry name" value="GGDEF"/>
    <property type="match status" value="1"/>
</dbReference>
<dbReference type="Pfam" id="PF08448">
    <property type="entry name" value="PAS_4"/>
    <property type="match status" value="1"/>
</dbReference>
<dbReference type="CDD" id="cd00130">
    <property type="entry name" value="PAS"/>
    <property type="match status" value="2"/>
</dbReference>
<feature type="transmembrane region" description="Helical" evidence="6">
    <location>
        <begin position="215"/>
        <end position="232"/>
    </location>
</feature>
<dbReference type="Pfam" id="PF05231">
    <property type="entry name" value="MASE1"/>
    <property type="match status" value="1"/>
</dbReference>
<dbReference type="InterPro" id="IPR000014">
    <property type="entry name" value="PAS"/>
</dbReference>
<keyword evidence="3 6" id="KW-0812">Transmembrane</keyword>
<keyword evidence="9" id="KW-0548">Nucleotidyltransferase</keyword>
<feature type="transmembrane region" description="Helical" evidence="6">
    <location>
        <begin position="12"/>
        <end position="31"/>
    </location>
</feature>
<dbReference type="PANTHER" id="PTHR44757:SF2">
    <property type="entry name" value="BIOFILM ARCHITECTURE MAINTENANCE PROTEIN MBAA"/>
    <property type="match status" value="1"/>
</dbReference>
<dbReference type="InterPro" id="IPR035965">
    <property type="entry name" value="PAS-like_dom_sf"/>
</dbReference>
<organism evidence="9">
    <name type="scientific">mine drainage metagenome</name>
    <dbReference type="NCBI Taxonomy" id="410659"/>
    <lineage>
        <taxon>unclassified sequences</taxon>
        <taxon>metagenomes</taxon>
        <taxon>ecological metagenomes</taxon>
    </lineage>
</organism>
<keyword evidence="4 6" id="KW-1133">Transmembrane helix</keyword>
<dbReference type="SUPFAM" id="SSF55785">
    <property type="entry name" value="PYP-like sensor domain (PAS domain)"/>
    <property type="match status" value="2"/>
</dbReference>
<dbReference type="SMART" id="SM00086">
    <property type="entry name" value="PAC"/>
    <property type="match status" value="2"/>
</dbReference>
<feature type="transmembrane region" description="Helical" evidence="6">
    <location>
        <begin position="83"/>
        <end position="102"/>
    </location>
</feature>
<dbReference type="Gene3D" id="3.30.70.270">
    <property type="match status" value="1"/>
</dbReference>